<dbReference type="AlphaFoldDB" id="A0A3R8U7G5"/>
<protein>
    <submittedName>
        <fullName evidence="3">PEP-CTERM sorting domain-containing protein</fullName>
    </submittedName>
</protein>
<evidence type="ECO:0000313" key="4">
    <source>
        <dbReference type="Proteomes" id="UP000269265"/>
    </source>
</evidence>
<proteinExistence type="predicted"/>
<feature type="chain" id="PRO_5018623866" evidence="1">
    <location>
        <begin position="27"/>
        <end position="251"/>
    </location>
</feature>
<dbReference type="RefSeq" id="WP_125241355.1">
    <property type="nucleotide sequence ID" value="NZ_RSED01000001.1"/>
</dbReference>
<reference evidence="3 4" key="1">
    <citation type="submission" date="2018-12" db="EMBL/GenBank/DDBJ databases">
        <title>The whole draft genome of Aquabacterium sp. SJQ9.</title>
        <authorList>
            <person name="Sun L."/>
            <person name="Gao X."/>
            <person name="Chen W."/>
            <person name="Huang K."/>
        </authorList>
    </citation>
    <scope>NUCLEOTIDE SEQUENCE [LARGE SCALE GENOMIC DNA]</scope>
    <source>
        <strain evidence="3 4">SJQ9</strain>
    </source>
</reference>
<dbReference type="EMBL" id="RSED01000001">
    <property type="protein sequence ID" value="RRS06212.1"/>
    <property type="molecule type" value="Genomic_DNA"/>
</dbReference>
<dbReference type="OrthoDB" id="8708448at2"/>
<keyword evidence="4" id="KW-1185">Reference proteome</keyword>
<gene>
    <name evidence="3" type="ORF">EIP75_01045</name>
</gene>
<dbReference type="InterPro" id="IPR013424">
    <property type="entry name" value="Ice-binding_C"/>
</dbReference>
<feature type="signal peptide" evidence="1">
    <location>
        <begin position="1"/>
        <end position="26"/>
    </location>
</feature>
<dbReference type="Proteomes" id="UP000269265">
    <property type="component" value="Unassembled WGS sequence"/>
</dbReference>
<sequence>MSTGFKRSILAIATAVAAFNANALSAGDLAFTAYNADEDGWSLVTFVDLAANTQFYFSDNEWNGSAFNTGESHHQWTTGASTIAAGTVIRFSRIDTTSLSASLGTLSRASVSGSTNYGLSAENETIYLYQGTNASTPTSFLAAISTGAFSSAQGSLSNTGLSIGAGAVKLGNGSDYAEYTGPRDGKASLADYKSLVSDAAHWTDRGDGGYASVVPSTTAFTVTPVPEPDAAAMVLAGLGLLGFMGRRRLSR</sequence>
<name>A0A3R8U7G5_9BURK</name>
<evidence type="ECO:0000259" key="2">
    <source>
        <dbReference type="Pfam" id="PF07589"/>
    </source>
</evidence>
<dbReference type="Pfam" id="PF07589">
    <property type="entry name" value="PEP-CTERM"/>
    <property type="match status" value="1"/>
</dbReference>
<accession>A0A3R8U7G5</accession>
<organism evidence="3 4">
    <name type="scientific">Aquabacterium soli</name>
    <dbReference type="NCBI Taxonomy" id="2493092"/>
    <lineage>
        <taxon>Bacteria</taxon>
        <taxon>Pseudomonadati</taxon>
        <taxon>Pseudomonadota</taxon>
        <taxon>Betaproteobacteria</taxon>
        <taxon>Burkholderiales</taxon>
        <taxon>Aquabacterium</taxon>
    </lineage>
</organism>
<evidence type="ECO:0000313" key="3">
    <source>
        <dbReference type="EMBL" id="RRS06212.1"/>
    </source>
</evidence>
<comment type="caution">
    <text evidence="3">The sequence shown here is derived from an EMBL/GenBank/DDBJ whole genome shotgun (WGS) entry which is preliminary data.</text>
</comment>
<feature type="domain" description="Ice-binding protein C-terminal" evidence="2">
    <location>
        <begin position="224"/>
        <end position="248"/>
    </location>
</feature>
<keyword evidence="1" id="KW-0732">Signal</keyword>
<evidence type="ECO:0000256" key="1">
    <source>
        <dbReference type="SAM" id="SignalP"/>
    </source>
</evidence>